<feature type="transmembrane region" description="Helical" evidence="1">
    <location>
        <begin position="203"/>
        <end position="225"/>
    </location>
</feature>
<dbReference type="RefSeq" id="XP_041224275.1">
    <property type="nucleotide sequence ID" value="XM_041371859.1"/>
</dbReference>
<keyword evidence="3" id="KW-1185">Reference proteome</keyword>
<dbReference type="AlphaFoldDB" id="A0AAD4E579"/>
<name>A0AAD4E579_9AGAM</name>
<feature type="transmembrane region" description="Helical" evidence="1">
    <location>
        <begin position="66"/>
        <end position="84"/>
    </location>
</feature>
<gene>
    <name evidence="2" type="ORF">F5891DRAFT_446001</name>
</gene>
<evidence type="ECO:0000313" key="2">
    <source>
        <dbReference type="EMBL" id="KAG1898699.1"/>
    </source>
</evidence>
<evidence type="ECO:0000256" key="1">
    <source>
        <dbReference type="SAM" id="Phobius"/>
    </source>
</evidence>
<proteinExistence type="predicted"/>
<sequence length="251" mass="26983">MSASEGGSCYTIPMTPWNAYPVRATIYRHSDVIVYNRLLVQKPDNVNHRTRLRSHPRSFDPPCMKLMMMFLLLHTAIIILAAPAGSDTARRASTAGSSVIMTQGTYPDSSSIGSNRNFINLASDTLASGSTASVLVTAAGSVASSKSALLESLRKFHVRCPVMTAPTVTRPLRIRPSTATNDPEIPNTCILGTFNIDETSLKVYMVGVILAASFAGMTLIIVSLLTCSMGSSCALGTPVYRRILCTHRVKA</sequence>
<dbReference type="EMBL" id="JABBWK010000037">
    <property type="protein sequence ID" value="KAG1898699.1"/>
    <property type="molecule type" value="Genomic_DNA"/>
</dbReference>
<dbReference type="Proteomes" id="UP001195769">
    <property type="component" value="Unassembled WGS sequence"/>
</dbReference>
<keyword evidence="1" id="KW-0472">Membrane</keyword>
<keyword evidence="1" id="KW-1133">Transmembrane helix</keyword>
<keyword evidence="1" id="KW-0812">Transmembrane</keyword>
<dbReference type="GeneID" id="64666157"/>
<reference evidence="2" key="1">
    <citation type="journal article" date="2020" name="New Phytol.">
        <title>Comparative genomics reveals dynamic genome evolution in host specialist ectomycorrhizal fungi.</title>
        <authorList>
            <person name="Lofgren L.A."/>
            <person name="Nguyen N.H."/>
            <person name="Vilgalys R."/>
            <person name="Ruytinx J."/>
            <person name="Liao H.L."/>
            <person name="Branco S."/>
            <person name="Kuo A."/>
            <person name="LaButti K."/>
            <person name="Lipzen A."/>
            <person name="Andreopoulos W."/>
            <person name="Pangilinan J."/>
            <person name="Riley R."/>
            <person name="Hundley H."/>
            <person name="Na H."/>
            <person name="Barry K."/>
            <person name="Grigoriev I.V."/>
            <person name="Stajich J.E."/>
            <person name="Kennedy P.G."/>
        </authorList>
    </citation>
    <scope>NUCLEOTIDE SEQUENCE</scope>
    <source>
        <strain evidence="2">FC203</strain>
    </source>
</reference>
<organism evidence="2 3">
    <name type="scientific">Suillus fuscotomentosus</name>
    <dbReference type="NCBI Taxonomy" id="1912939"/>
    <lineage>
        <taxon>Eukaryota</taxon>
        <taxon>Fungi</taxon>
        <taxon>Dikarya</taxon>
        <taxon>Basidiomycota</taxon>
        <taxon>Agaricomycotina</taxon>
        <taxon>Agaricomycetes</taxon>
        <taxon>Agaricomycetidae</taxon>
        <taxon>Boletales</taxon>
        <taxon>Suillineae</taxon>
        <taxon>Suillaceae</taxon>
        <taxon>Suillus</taxon>
    </lineage>
</organism>
<comment type="caution">
    <text evidence="2">The sequence shown here is derived from an EMBL/GenBank/DDBJ whole genome shotgun (WGS) entry which is preliminary data.</text>
</comment>
<accession>A0AAD4E579</accession>
<protein>
    <submittedName>
        <fullName evidence="2">Uncharacterized protein</fullName>
    </submittedName>
</protein>
<evidence type="ECO:0000313" key="3">
    <source>
        <dbReference type="Proteomes" id="UP001195769"/>
    </source>
</evidence>